<evidence type="ECO:0000313" key="7">
    <source>
        <dbReference type="EMBL" id="BAN20646.1"/>
    </source>
</evidence>
<dbReference type="EMBL" id="AK417431">
    <property type="protein sequence ID" value="BAN20646.1"/>
    <property type="molecule type" value="mRNA"/>
</dbReference>
<dbReference type="CDD" id="cd15904">
    <property type="entry name" value="TSPO_MBR"/>
    <property type="match status" value="1"/>
</dbReference>
<dbReference type="PANTHER" id="PTHR10057">
    <property type="entry name" value="PERIPHERAL-TYPE BENZODIAZEPINE RECEPTOR"/>
    <property type="match status" value="1"/>
</dbReference>
<feature type="transmembrane region" description="Helical" evidence="6">
    <location>
        <begin position="79"/>
        <end position="100"/>
    </location>
</feature>
<reference evidence="7" key="1">
    <citation type="journal article" date="2013" name="PLoS ONE">
        <title>Gene expression in gut symbiotic organ of stinkbug affected by extracellular bacterial symbiont.</title>
        <authorList>
            <person name="Futahashi R."/>
            <person name="Tanaka K."/>
            <person name="Tanahashi M."/>
            <person name="Nikoh N."/>
            <person name="Kikuchi Y."/>
            <person name="Lee B.L."/>
            <person name="Fukatsu T."/>
        </authorList>
    </citation>
    <scope>NUCLEOTIDE SEQUENCE</scope>
    <source>
        <tissue evidence="7">Midgut</tissue>
    </source>
</reference>
<proteinExistence type="evidence at transcript level"/>
<dbReference type="FunFam" id="1.20.1260.100:FF:000001">
    <property type="entry name" value="translocator protein 2"/>
    <property type="match status" value="1"/>
</dbReference>
<dbReference type="InterPro" id="IPR004307">
    <property type="entry name" value="TspO_MBR"/>
</dbReference>
<dbReference type="AlphaFoldDB" id="R4WP37"/>
<name>R4WP37_RIPPE</name>
<protein>
    <submittedName>
        <fullName evidence="7">Mitochondrial benzodiazepine receptor, putative</fullName>
    </submittedName>
</protein>
<keyword evidence="5 6" id="KW-0472">Membrane</keyword>
<feature type="transmembrane region" description="Helical" evidence="6">
    <location>
        <begin position="46"/>
        <end position="67"/>
    </location>
</feature>
<evidence type="ECO:0000256" key="2">
    <source>
        <dbReference type="ARBA" id="ARBA00007524"/>
    </source>
</evidence>
<sequence>MASTLQLLGAILLPNVGGIFIGAVFNPKRTNFYDNLKKPSWNPPSWVFAPAWTTLYSSMGYASYLIWKNGGGSEDANLALTVYAAQLLVNWAWSIMFFGLESTKLGLVNFSILIPLVIACTHCFFVVNTTAGLLMVPYILWLSFAVFLNYTIHVLNKKSEKARK</sequence>
<evidence type="ECO:0000256" key="1">
    <source>
        <dbReference type="ARBA" id="ARBA00004141"/>
    </source>
</evidence>
<keyword evidence="7" id="KW-0675">Receptor</keyword>
<feature type="transmembrane region" description="Helical" evidence="6">
    <location>
        <begin position="107"/>
        <end position="127"/>
    </location>
</feature>
<dbReference type="PANTHER" id="PTHR10057:SF0">
    <property type="entry name" value="TRANSLOCATOR PROTEIN"/>
    <property type="match status" value="1"/>
</dbReference>
<accession>R4WP37</accession>
<dbReference type="PIRSF" id="PIRSF005859">
    <property type="entry name" value="PBR"/>
    <property type="match status" value="1"/>
</dbReference>
<organism evidence="7">
    <name type="scientific">Riptortus pedestris</name>
    <name type="common">Bean bug</name>
    <dbReference type="NCBI Taxonomy" id="329032"/>
    <lineage>
        <taxon>Eukaryota</taxon>
        <taxon>Metazoa</taxon>
        <taxon>Ecdysozoa</taxon>
        <taxon>Arthropoda</taxon>
        <taxon>Hexapoda</taxon>
        <taxon>Insecta</taxon>
        <taxon>Pterygota</taxon>
        <taxon>Neoptera</taxon>
        <taxon>Paraneoptera</taxon>
        <taxon>Hemiptera</taxon>
        <taxon>Heteroptera</taxon>
        <taxon>Panheteroptera</taxon>
        <taxon>Pentatomomorpha</taxon>
        <taxon>Coreoidea</taxon>
        <taxon>Alydidae</taxon>
        <taxon>Riptortus</taxon>
    </lineage>
</organism>
<dbReference type="GO" id="GO:0005741">
    <property type="term" value="C:mitochondrial outer membrane"/>
    <property type="evidence" value="ECO:0007669"/>
    <property type="project" value="TreeGrafter"/>
</dbReference>
<feature type="transmembrane region" description="Helical" evidence="6">
    <location>
        <begin position="6"/>
        <end position="25"/>
    </location>
</feature>
<comment type="subcellular location">
    <subcellularLocation>
        <location evidence="1">Membrane</location>
        <topology evidence="1">Multi-pass membrane protein</topology>
    </subcellularLocation>
</comment>
<keyword evidence="4 6" id="KW-1133">Transmembrane helix</keyword>
<evidence type="ECO:0000256" key="4">
    <source>
        <dbReference type="ARBA" id="ARBA00022989"/>
    </source>
</evidence>
<dbReference type="Gene3D" id="1.20.1260.100">
    <property type="entry name" value="TspO/MBR protein"/>
    <property type="match status" value="1"/>
</dbReference>
<dbReference type="GO" id="GO:0033013">
    <property type="term" value="P:tetrapyrrole metabolic process"/>
    <property type="evidence" value="ECO:0007669"/>
    <property type="project" value="UniProtKB-ARBA"/>
</dbReference>
<evidence type="ECO:0000256" key="6">
    <source>
        <dbReference type="SAM" id="Phobius"/>
    </source>
</evidence>
<evidence type="ECO:0000256" key="3">
    <source>
        <dbReference type="ARBA" id="ARBA00022692"/>
    </source>
</evidence>
<dbReference type="Pfam" id="PF03073">
    <property type="entry name" value="TspO_MBR"/>
    <property type="match status" value="1"/>
</dbReference>
<feature type="transmembrane region" description="Helical" evidence="6">
    <location>
        <begin position="133"/>
        <end position="155"/>
    </location>
</feature>
<evidence type="ECO:0000256" key="5">
    <source>
        <dbReference type="ARBA" id="ARBA00023136"/>
    </source>
</evidence>
<dbReference type="InterPro" id="IPR038330">
    <property type="entry name" value="TspO/MBR-related_sf"/>
</dbReference>
<keyword evidence="3 6" id="KW-0812">Transmembrane</keyword>
<comment type="similarity">
    <text evidence="2">Belongs to the TspO/BZRP family.</text>
</comment>